<keyword evidence="7" id="KW-0966">Cell projection</keyword>
<dbReference type="Gene3D" id="6.10.10.10">
    <property type="entry name" value="Flagellar export chaperone, C-terminal domain"/>
    <property type="match status" value="1"/>
</dbReference>
<comment type="subcellular location">
    <subcellularLocation>
        <location evidence="4">Secreted</location>
    </subcellularLocation>
    <subcellularLocation>
        <location evidence="4">Bacterial flagellum</location>
    </subcellularLocation>
</comment>
<dbReference type="GO" id="GO:0005576">
    <property type="term" value="C:extracellular region"/>
    <property type="evidence" value="ECO:0007669"/>
    <property type="project" value="UniProtKB-SubCell"/>
</dbReference>
<dbReference type="Gene3D" id="1.20.1330.10">
    <property type="entry name" value="f41 fragment of flagellin, N-terminal domain"/>
    <property type="match status" value="1"/>
</dbReference>
<dbReference type="Gene3D" id="3.30.70.2120">
    <property type="match status" value="1"/>
</dbReference>
<evidence type="ECO:0000256" key="3">
    <source>
        <dbReference type="ARBA" id="ARBA00023143"/>
    </source>
</evidence>
<accession>A0AAP5EDL1</accession>
<dbReference type="PANTHER" id="PTHR42792">
    <property type="entry name" value="FLAGELLIN"/>
    <property type="match status" value="1"/>
</dbReference>
<dbReference type="AlphaFoldDB" id="A0AAP5EDL1"/>
<dbReference type="PANTHER" id="PTHR42792:SF2">
    <property type="entry name" value="FLAGELLIN"/>
    <property type="match status" value="1"/>
</dbReference>
<feature type="domain" description="Flagellin C-terminal" evidence="6">
    <location>
        <begin position="323"/>
        <end position="408"/>
    </location>
</feature>
<organism evidence="7 8">
    <name type="scientific">Stenotrophomonas rhizophila</name>
    <dbReference type="NCBI Taxonomy" id="216778"/>
    <lineage>
        <taxon>Bacteria</taxon>
        <taxon>Pseudomonadati</taxon>
        <taxon>Pseudomonadota</taxon>
        <taxon>Gammaproteobacteria</taxon>
        <taxon>Lysobacterales</taxon>
        <taxon>Lysobacteraceae</taxon>
        <taxon>Stenotrophomonas</taxon>
    </lineage>
</organism>
<keyword evidence="2 4" id="KW-0964">Secreted</keyword>
<dbReference type="InterPro" id="IPR001492">
    <property type="entry name" value="Flagellin"/>
</dbReference>
<evidence type="ECO:0000256" key="1">
    <source>
        <dbReference type="ARBA" id="ARBA00005709"/>
    </source>
</evidence>
<reference evidence="7" key="1">
    <citation type="submission" date="2023-07" db="EMBL/GenBank/DDBJ databases">
        <title>Functional and genomic diversity of the sorghum phyllosphere microbiome.</title>
        <authorList>
            <person name="Shade A."/>
        </authorList>
    </citation>
    <scope>NUCLEOTIDE SEQUENCE</scope>
    <source>
        <strain evidence="7">SORGH_AS_0457</strain>
    </source>
</reference>
<dbReference type="SUPFAM" id="SSF64518">
    <property type="entry name" value="Phase 1 flagellin"/>
    <property type="match status" value="1"/>
</dbReference>
<evidence type="ECO:0000313" key="7">
    <source>
        <dbReference type="EMBL" id="MDQ1108721.1"/>
    </source>
</evidence>
<dbReference type="GO" id="GO:0009288">
    <property type="term" value="C:bacterial-type flagellum"/>
    <property type="evidence" value="ECO:0007669"/>
    <property type="project" value="UniProtKB-SubCell"/>
</dbReference>
<dbReference type="RefSeq" id="WP_307107019.1">
    <property type="nucleotide sequence ID" value="NZ_JAUTAS010000001.1"/>
</dbReference>
<comment type="function">
    <text evidence="4">Flagellin is the subunit protein which polymerizes to form the filaments of bacterial flagella.</text>
</comment>
<dbReference type="NCBIfam" id="NF006467">
    <property type="entry name" value="PRK08869.1-2"/>
    <property type="match status" value="1"/>
</dbReference>
<keyword evidence="3 4" id="KW-0975">Bacterial flagellum</keyword>
<gene>
    <name evidence="7" type="ORF">QE424_001880</name>
</gene>
<evidence type="ECO:0000256" key="2">
    <source>
        <dbReference type="ARBA" id="ARBA00022525"/>
    </source>
</evidence>
<dbReference type="Pfam" id="PF00669">
    <property type="entry name" value="Flagellin_N"/>
    <property type="match status" value="1"/>
</dbReference>
<name>A0AAP5EDL1_9GAMM</name>
<dbReference type="EMBL" id="JAUTAS010000001">
    <property type="protein sequence ID" value="MDQ1108721.1"/>
    <property type="molecule type" value="Genomic_DNA"/>
</dbReference>
<dbReference type="GO" id="GO:0005198">
    <property type="term" value="F:structural molecule activity"/>
    <property type="evidence" value="ECO:0007669"/>
    <property type="project" value="UniProtKB-UniRule"/>
</dbReference>
<evidence type="ECO:0000313" key="8">
    <source>
        <dbReference type="Proteomes" id="UP001226084"/>
    </source>
</evidence>
<proteinExistence type="inferred from homology"/>
<evidence type="ECO:0000256" key="4">
    <source>
        <dbReference type="RuleBase" id="RU362073"/>
    </source>
</evidence>
<comment type="similarity">
    <text evidence="1 4">Belongs to the bacterial flagellin family.</text>
</comment>
<dbReference type="InterPro" id="IPR042187">
    <property type="entry name" value="Flagellin_C_sub2"/>
</dbReference>
<comment type="caution">
    <text evidence="7">The sequence shown here is derived from an EMBL/GenBank/DDBJ whole genome shotgun (WGS) entry which is preliminary data.</text>
</comment>
<dbReference type="InterPro" id="IPR001029">
    <property type="entry name" value="Flagellin_N"/>
</dbReference>
<evidence type="ECO:0000259" key="5">
    <source>
        <dbReference type="Pfam" id="PF00669"/>
    </source>
</evidence>
<protein>
    <recommendedName>
        <fullName evidence="4">Flagellin</fullName>
    </recommendedName>
</protein>
<dbReference type="InterPro" id="IPR046358">
    <property type="entry name" value="Flagellin_C"/>
</dbReference>
<feature type="domain" description="Flagellin N-terminal" evidence="5">
    <location>
        <begin position="5"/>
        <end position="142"/>
    </location>
</feature>
<keyword evidence="7" id="KW-0282">Flagellum</keyword>
<evidence type="ECO:0000259" key="6">
    <source>
        <dbReference type="Pfam" id="PF00700"/>
    </source>
</evidence>
<dbReference type="Proteomes" id="UP001226084">
    <property type="component" value="Unassembled WGS sequence"/>
</dbReference>
<dbReference type="Pfam" id="PF00700">
    <property type="entry name" value="Flagellin_C"/>
    <property type="match status" value="1"/>
</dbReference>
<sequence length="410" mass="42003">MAQVINTNVMSLNAQRNLSTSGSSLATTIQRLSSGLRINSAKDDAAGLAISERFSTQIRGLDVAVRNANDGISLAQTAEGAMVEIGNNLQRIRELSVQSANATNSDSDREALNAEVKQLVSEIDRVSRQTNFNGTKLLDGSFSGALFQVGADSGQTIGINSIVDASASALGGAKFDKGAFSMGAGTVNSDVKITGMKVTGADGNAYELAEINVKAGADLASTQKATASAIAAAINEKMDQTGVYAATGTGNAINLTSVQNSVNDKGVFNAIDVDFGTLGAGSTAVALPAAAYAPTDAAAQAALKTNFASDLDISKVAGAQQALSIVDKALTAVNSSRADMGAIQNRFTSTIANLGTTSENLSASRSRIRDTDYAKETAELTRTQILQQAGTAMLAQANQSPSSVMSLLQG</sequence>
<dbReference type="PRINTS" id="PR00207">
    <property type="entry name" value="FLAGELLIN"/>
</dbReference>
<keyword evidence="7" id="KW-0969">Cilium</keyword>